<dbReference type="RefSeq" id="WP_166935562.1">
    <property type="nucleotide sequence ID" value="NZ_BAAADD010000006.1"/>
</dbReference>
<evidence type="ECO:0000256" key="3">
    <source>
        <dbReference type="ARBA" id="ARBA00022989"/>
    </source>
</evidence>
<gene>
    <name evidence="6" type="ORF">GCM10008942_25270</name>
</gene>
<dbReference type="EMBL" id="BAAADD010000006">
    <property type="protein sequence ID" value="GAA0575380.1"/>
    <property type="molecule type" value="Genomic_DNA"/>
</dbReference>
<evidence type="ECO:0000256" key="4">
    <source>
        <dbReference type="ARBA" id="ARBA00023136"/>
    </source>
</evidence>
<reference evidence="7" key="1">
    <citation type="journal article" date="2019" name="Int. J. Syst. Evol. Microbiol.">
        <title>The Global Catalogue of Microorganisms (GCM) 10K type strain sequencing project: providing services to taxonomists for standard genome sequencing and annotation.</title>
        <authorList>
            <consortium name="The Broad Institute Genomics Platform"/>
            <consortium name="The Broad Institute Genome Sequencing Center for Infectious Disease"/>
            <person name="Wu L."/>
            <person name="Ma J."/>
        </authorList>
    </citation>
    <scope>NUCLEOTIDE SEQUENCE [LARGE SCALE GENOMIC DNA]</scope>
    <source>
        <strain evidence="7">JCM 15089</strain>
    </source>
</reference>
<dbReference type="Pfam" id="PF02077">
    <property type="entry name" value="SURF4"/>
    <property type="match status" value="1"/>
</dbReference>
<evidence type="ECO:0000256" key="5">
    <source>
        <dbReference type="SAM" id="Phobius"/>
    </source>
</evidence>
<feature type="transmembrane region" description="Helical" evidence="5">
    <location>
        <begin position="75"/>
        <end position="92"/>
    </location>
</feature>
<sequence length="141" mass="15211">MSISDTLSPLIGRLAFGWFFLSQVAIYGGNWGGTIDLMTFRGIPGAPFILIVALLLVTMGAISLIFGFHARYGALILFTVTAVTMVVLHDWWRIYDNPSERAREFELFACHAAIAGGLLMLIGLGPGPVAVDNRGRGGGRK</sequence>
<name>A0ABP3PZJ6_9PROT</name>
<dbReference type="Proteomes" id="UP001499951">
    <property type="component" value="Unassembled WGS sequence"/>
</dbReference>
<keyword evidence="2 5" id="KW-0812">Transmembrane</keyword>
<comment type="subcellular location">
    <subcellularLocation>
        <location evidence="1">Membrane</location>
        <topology evidence="1">Multi-pass membrane protein</topology>
    </subcellularLocation>
</comment>
<feature type="transmembrane region" description="Helical" evidence="5">
    <location>
        <begin position="48"/>
        <end position="68"/>
    </location>
</feature>
<keyword evidence="7" id="KW-1185">Reference proteome</keyword>
<evidence type="ECO:0000313" key="6">
    <source>
        <dbReference type="EMBL" id="GAA0575380.1"/>
    </source>
</evidence>
<evidence type="ECO:0000256" key="2">
    <source>
        <dbReference type="ARBA" id="ARBA00022692"/>
    </source>
</evidence>
<proteinExistence type="predicted"/>
<feature type="transmembrane region" description="Helical" evidence="5">
    <location>
        <begin position="112"/>
        <end position="131"/>
    </location>
</feature>
<organism evidence="6 7">
    <name type="scientific">Rhizomicrobium electricum</name>
    <dbReference type="NCBI Taxonomy" id="480070"/>
    <lineage>
        <taxon>Bacteria</taxon>
        <taxon>Pseudomonadati</taxon>
        <taxon>Pseudomonadota</taxon>
        <taxon>Alphaproteobacteria</taxon>
        <taxon>Micropepsales</taxon>
        <taxon>Micropepsaceae</taxon>
        <taxon>Rhizomicrobium</taxon>
    </lineage>
</organism>
<evidence type="ECO:0008006" key="8">
    <source>
        <dbReference type="Google" id="ProtNLM"/>
    </source>
</evidence>
<evidence type="ECO:0000313" key="7">
    <source>
        <dbReference type="Proteomes" id="UP001499951"/>
    </source>
</evidence>
<feature type="transmembrane region" description="Helical" evidence="5">
    <location>
        <begin position="7"/>
        <end position="28"/>
    </location>
</feature>
<keyword evidence="4 5" id="KW-0472">Membrane</keyword>
<evidence type="ECO:0000256" key="1">
    <source>
        <dbReference type="ARBA" id="ARBA00004141"/>
    </source>
</evidence>
<keyword evidence="3 5" id="KW-1133">Transmembrane helix</keyword>
<accession>A0ABP3PZJ6</accession>
<comment type="caution">
    <text evidence="6">The sequence shown here is derived from an EMBL/GenBank/DDBJ whole genome shotgun (WGS) entry which is preliminary data.</text>
</comment>
<dbReference type="InterPro" id="IPR002995">
    <property type="entry name" value="Surf4"/>
</dbReference>
<protein>
    <recommendedName>
        <fullName evidence="8">DoxX family protein</fullName>
    </recommendedName>
</protein>